<dbReference type="EnsemblPlants" id="KRH75329">
    <property type="protein sequence ID" value="KRH75329"/>
    <property type="gene ID" value="GLYMA_01G078900"/>
</dbReference>
<dbReference type="OMA" id="WVESPIC"/>
<reference evidence="2" key="2">
    <citation type="submission" date="2018-02" db="UniProtKB">
        <authorList>
            <consortium name="EnsemblPlants"/>
        </authorList>
    </citation>
    <scope>IDENTIFICATION</scope>
    <source>
        <strain evidence="2">Williams 82</strain>
    </source>
</reference>
<dbReference type="InParanoid" id="A0A0R0L867"/>
<evidence type="ECO:0000313" key="2">
    <source>
        <dbReference type="EnsemblPlants" id="KRH75329"/>
    </source>
</evidence>
<evidence type="ECO:0000313" key="1">
    <source>
        <dbReference type="EMBL" id="KRH75329.1"/>
    </source>
</evidence>
<sequence>MGEPKVKRNNHQWTTKEDAILVEGDNGFRPSFHKHLENKMLEKMPRCTLKVTPHIEGGSGFGWNDKDKMIVVEKEIYQDWGLYNKTFPYFHVLGHAFGKDLATWENDEDLIIIVEGMDKEDDTNDVELASCFKSESDGANKKKIVCEELKKMEGLITQQRARVGCLIRKDINMVEYFLVVDYEDKMMIV</sequence>
<reference evidence="1" key="3">
    <citation type="submission" date="2018-07" db="EMBL/GenBank/DDBJ databases">
        <title>WGS assembly of Glycine max.</title>
        <authorList>
            <person name="Schmutz J."/>
            <person name="Cannon S."/>
            <person name="Schlueter J."/>
            <person name="Ma J."/>
            <person name="Mitros T."/>
            <person name="Nelson W."/>
            <person name="Hyten D."/>
            <person name="Song Q."/>
            <person name="Thelen J."/>
            <person name="Cheng J."/>
            <person name="Xu D."/>
            <person name="Hellsten U."/>
            <person name="May G."/>
            <person name="Yu Y."/>
            <person name="Sakurai T."/>
            <person name="Umezawa T."/>
            <person name="Bhattacharyya M."/>
            <person name="Sandhu D."/>
            <person name="Valliyodan B."/>
            <person name="Lindquist E."/>
            <person name="Peto M."/>
            <person name="Grant D."/>
            <person name="Shu S."/>
            <person name="Goodstein D."/>
            <person name="Barry K."/>
            <person name="Futrell-Griggs M."/>
            <person name="Abernathy B."/>
            <person name="Du J."/>
            <person name="Tian Z."/>
            <person name="Zhu L."/>
            <person name="Gill N."/>
            <person name="Joshi T."/>
            <person name="Libault M."/>
            <person name="Sethuraman A."/>
            <person name="Zhang X."/>
            <person name="Shinozaki K."/>
            <person name="Nguyen H."/>
            <person name="Wing R."/>
            <person name="Cregan P."/>
            <person name="Specht J."/>
            <person name="Grimwood J."/>
            <person name="Rokhsar D."/>
            <person name="Stacey G."/>
            <person name="Shoemaker R."/>
            <person name="Jackson S."/>
        </authorList>
    </citation>
    <scope>NUCLEOTIDE SEQUENCE</scope>
    <source>
        <tissue evidence="1">Callus</tissue>
    </source>
</reference>
<dbReference type="Proteomes" id="UP000008827">
    <property type="component" value="Chromosome 1"/>
</dbReference>
<dbReference type="PANTHER" id="PTHR46250">
    <property type="entry name" value="MYB/SANT-LIKE DNA-BINDING DOMAIN PROTEIN-RELATED"/>
    <property type="match status" value="1"/>
</dbReference>
<dbReference type="EMBL" id="CM000834">
    <property type="protein sequence ID" value="KRH75329.1"/>
    <property type="molecule type" value="Genomic_DNA"/>
</dbReference>
<gene>
    <name evidence="1" type="ORF">GLYMA_01G078900</name>
</gene>
<evidence type="ECO:0000313" key="3">
    <source>
        <dbReference type="Proteomes" id="UP000008827"/>
    </source>
</evidence>
<name>A0A0R0L867_SOYBN</name>
<dbReference type="PANTHER" id="PTHR46250:SF18">
    <property type="entry name" value="MYB_SANT-LIKE DOMAIN-CONTAINING PROTEIN"/>
    <property type="match status" value="1"/>
</dbReference>
<dbReference type="Gramene" id="KRH75329">
    <property type="protein sequence ID" value="KRH75329"/>
    <property type="gene ID" value="GLYMA_01G078900"/>
</dbReference>
<proteinExistence type="predicted"/>
<protein>
    <recommendedName>
        <fullName evidence="4">Myb/SANT-like domain-containing protein</fullName>
    </recommendedName>
</protein>
<accession>A0A0R0L867</accession>
<evidence type="ECO:0008006" key="4">
    <source>
        <dbReference type="Google" id="ProtNLM"/>
    </source>
</evidence>
<dbReference type="AlphaFoldDB" id="A0A0R0L867"/>
<keyword evidence="3" id="KW-1185">Reference proteome</keyword>
<organism evidence="1">
    <name type="scientific">Glycine max</name>
    <name type="common">Soybean</name>
    <name type="synonym">Glycine hispida</name>
    <dbReference type="NCBI Taxonomy" id="3847"/>
    <lineage>
        <taxon>Eukaryota</taxon>
        <taxon>Viridiplantae</taxon>
        <taxon>Streptophyta</taxon>
        <taxon>Embryophyta</taxon>
        <taxon>Tracheophyta</taxon>
        <taxon>Spermatophyta</taxon>
        <taxon>Magnoliopsida</taxon>
        <taxon>eudicotyledons</taxon>
        <taxon>Gunneridae</taxon>
        <taxon>Pentapetalae</taxon>
        <taxon>rosids</taxon>
        <taxon>fabids</taxon>
        <taxon>Fabales</taxon>
        <taxon>Fabaceae</taxon>
        <taxon>Papilionoideae</taxon>
        <taxon>50 kb inversion clade</taxon>
        <taxon>NPAAA clade</taxon>
        <taxon>indigoferoid/millettioid clade</taxon>
        <taxon>Phaseoleae</taxon>
        <taxon>Glycine</taxon>
        <taxon>Glycine subgen. Soja</taxon>
    </lineage>
</organism>
<dbReference type="SMR" id="A0A0R0L867"/>
<reference evidence="1 2" key="1">
    <citation type="journal article" date="2010" name="Nature">
        <title>Genome sequence of the palaeopolyploid soybean.</title>
        <authorList>
            <person name="Schmutz J."/>
            <person name="Cannon S.B."/>
            <person name="Schlueter J."/>
            <person name="Ma J."/>
            <person name="Mitros T."/>
            <person name="Nelson W."/>
            <person name="Hyten D.L."/>
            <person name="Song Q."/>
            <person name="Thelen J.J."/>
            <person name="Cheng J."/>
            <person name="Xu D."/>
            <person name="Hellsten U."/>
            <person name="May G.D."/>
            <person name="Yu Y."/>
            <person name="Sakurai T."/>
            <person name="Umezawa T."/>
            <person name="Bhattacharyya M.K."/>
            <person name="Sandhu D."/>
            <person name="Valliyodan B."/>
            <person name="Lindquist E."/>
            <person name="Peto M."/>
            <person name="Grant D."/>
            <person name="Shu S."/>
            <person name="Goodstein D."/>
            <person name="Barry K."/>
            <person name="Futrell-Griggs M."/>
            <person name="Abernathy B."/>
            <person name="Du J."/>
            <person name="Tian Z."/>
            <person name="Zhu L."/>
            <person name="Gill N."/>
            <person name="Joshi T."/>
            <person name="Libault M."/>
            <person name="Sethuraman A."/>
            <person name="Zhang X.-C."/>
            <person name="Shinozaki K."/>
            <person name="Nguyen H.T."/>
            <person name="Wing R.A."/>
            <person name="Cregan P."/>
            <person name="Specht J."/>
            <person name="Grimwood J."/>
            <person name="Rokhsar D."/>
            <person name="Stacey G."/>
            <person name="Shoemaker R.C."/>
            <person name="Jackson S.A."/>
        </authorList>
    </citation>
    <scope>NUCLEOTIDE SEQUENCE</scope>
    <source>
        <strain evidence="2">cv. Williams 82</strain>
        <tissue evidence="1">Callus</tissue>
    </source>
</reference>